<gene>
    <name evidence="3" type="ORF">PAC_06858</name>
</gene>
<dbReference type="InterPro" id="IPR050300">
    <property type="entry name" value="GDXG_lipolytic_enzyme"/>
</dbReference>
<evidence type="ECO:0000313" key="3">
    <source>
        <dbReference type="EMBL" id="CZR56969.1"/>
    </source>
</evidence>
<protein>
    <submittedName>
        <fullName evidence="3">Related to triacylglycerol lipase</fullName>
    </submittedName>
</protein>
<dbReference type="PANTHER" id="PTHR48081">
    <property type="entry name" value="AB HYDROLASE SUPERFAMILY PROTEIN C4A8.06C"/>
    <property type="match status" value="1"/>
</dbReference>
<dbReference type="Proteomes" id="UP000184330">
    <property type="component" value="Unassembled WGS sequence"/>
</dbReference>
<dbReference type="Gene3D" id="3.40.50.1820">
    <property type="entry name" value="alpha/beta hydrolase"/>
    <property type="match status" value="1"/>
</dbReference>
<dbReference type="InterPro" id="IPR013094">
    <property type="entry name" value="AB_hydrolase_3"/>
</dbReference>
<dbReference type="OrthoDB" id="408631at2759"/>
<evidence type="ECO:0000256" key="1">
    <source>
        <dbReference type="ARBA" id="ARBA00022801"/>
    </source>
</evidence>
<dbReference type="AlphaFoldDB" id="A0A1L7WW41"/>
<name>A0A1L7WW41_9HELO</name>
<reference evidence="3 4" key="1">
    <citation type="submission" date="2016-03" db="EMBL/GenBank/DDBJ databases">
        <authorList>
            <person name="Ploux O."/>
        </authorList>
    </citation>
    <scope>NUCLEOTIDE SEQUENCE [LARGE SCALE GENOMIC DNA]</scope>
    <source>
        <strain evidence="3 4">UAMH 11012</strain>
    </source>
</reference>
<evidence type="ECO:0000313" key="4">
    <source>
        <dbReference type="Proteomes" id="UP000184330"/>
    </source>
</evidence>
<dbReference type="InterPro" id="IPR029058">
    <property type="entry name" value="AB_hydrolase_fold"/>
</dbReference>
<dbReference type="GO" id="GO:0016787">
    <property type="term" value="F:hydrolase activity"/>
    <property type="evidence" value="ECO:0007669"/>
    <property type="project" value="UniProtKB-KW"/>
</dbReference>
<feature type="domain" description="Alpha/beta hydrolase fold-3" evidence="2">
    <location>
        <begin position="85"/>
        <end position="275"/>
    </location>
</feature>
<organism evidence="3 4">
    <name type="scientific">Phialocephala subalpina</name>
    <dbReference type="NCBI Taxonomy" id="576137"/>
    <lineage>
        <taxon>Eukaryota</taxon>
        <taxon>Fungi</taxon>
        <taxon>Dikarya</taxon>
        <taxon>Ascomycota</taxon>
        <taxon>Pezizomycotina</taxon>
        <taxon>Leotiomycetes</taxon>
        <taxon>Helotiales</taxon>
        <taxon>Mollisiaceae</taxon>
        <taxon>Phialocephala</taxon>
        <taxon>Phialocephala fortinii species complex</taxon>
    </lineage>
</organism>
<proteinExistence type="predicted"/>
<keyword evidence="1" id="KW-0378">Hydrolase</keyword>
<dbReference type="STRING" id="576137.A0A1L7WW41"/>
<dbReference type="EMBL" id="FJOG01000009">
    <property type="protein sequence ID" value="CZR56969.1"/>
    <property type="molecule type" value="Genomic_DNA"/>
</dbReference>
<dbReference type="Pfam" id="PF07859">
    <property type="entry name" value="Abhydrolase_3"/>
    <property type="match status" value="1"/>
</dbReference>
<dbReference type="PANTHER" id="PTHR48081:SF8">
    <property type="entry name" value="ALPHA_BETA HYDROLASE FOLD-3 DOMAIN-CONTAINING PROTEIN-RELATED"/>
    <property type="match status" value="1"/>
</dbReference>
<sequence length="336" mass="37363">MAATPPSPVYPKPLSFFRRLYYAIRVRFIKSMATTFFNILGLPGLRDNSILPTSTKVYPCQPKLTNRVFIPKSYKPDDGPLPLYLDIHGGGFVLMSPKVDDKFCTQFCNDNKVLVISLDYPKAPSNPYPAGVHAITDLVEAILADDSLPFDRKKVAIGGFSAGATLSLAATQDERLQGKVGGVVAYYPPSNWTTSIDWKLSTRPKDAGPDPLLSLAGMFDFAYYNADQDLTDPQASVAFAPREKLPPKICIVGCELDMLCRDSEVMAERLASAGDGTRTGNDTVWEQNGVRWEKVLNEEHGFDITPARGEKKVRMETRGRKMHQDVAEWLFREVYV</sequence>
<keyword evidence="4" id="KW-1185">Reference proteome</keyword>
<evidence type="ECO:0000259" key="2">
    <source>
        <dbReference type="Pfam" id="PF07859"/>
    </source>
</evidence>
<accession>A0A1L7WW41</accession>
<dbReference type="SUPFAM" id="SSF53474">
    <property type="entry name" value="alpha/beta-Hydrolases"/>
    <property type="match status" value="1"/>
</dbReference>